<dbReference type="Proteomes" id="UP000738325">
    <property type="component" value="Unassembled WGS sequence"/>
</dbReference>
<evidence type="ECO:0000313" key="2">
    <source>
        <dbReference type="EMBL" id="KAG0319472.1"/>
    </source>
</evidence>
<evidence type="ECO:0000256" key="1">
    <source>
        <dbReference type="SAM" id="MobiDB-lite"/>
    </source>
</evidence>
<dbReference type="AlphaFoldDB" id="A0A9P6UU67"/>
<feature type="region of interest" description="Disordered" evidence="1">
    <location>
        <begin position="199"/>
        <end position="234"/>
    </location>
</feature>
<gene>
    <name evidence="2" type="ORF">BGZ99_005088</name>
</gene>
<keyword evidence="3" id="KW-1185">Reference proteome</keyword>
<protein>
    <submittedName>
        <fullName evidence="2">Uncharacterized protein</fullName>
    </submittedName>
</protein>
<evidence type="ECO:0000313" key="3">
    <source>
        <dbReference type="Proteomes" id="UP000738325"/>
    </source>
</evidence>
<dbReference type="EMBL" id="JAAAIP010000322">
    <property type="protein sequence ID" value="KAG0319472.1"/>
    <property type="molecule type" value="Genomic_DNA"/>
</dbReference>
<accession>A0A9P6UU67</accession>
<name>A0A9P6UU67_9FUNG</name>
<proteinExistence type="predicted"/>
<dbReference type="OrthoDB" id="2442149at2759"/>
<feature type="region of interest" description="Disordered" evidence="1">
    <location>
        <begin position="34"/>
        <end position="54"/>
    </location>
</feature>
<comment type="caution">
    <text evidence="2">The sequence shown here is derived from an EMBL/GenBank/DDBJ whole genome shotgun (WGS) entry which is preliminary data.</text>
</comment>
<sequence length="252" mass="28666">MHELGQTIAGAGVAIDNNGNGSYYTGPTIATIGGQTSRRRHSVSAGSPWTTVPPRHALHMPVMKIDPTIWRNEQHQREIHRLLHEGREEEVMKRRGIRNVMDTTTEEEEEEEGNGMSGVVLTVDFGGFKASEEREKERIRQQVREEWARLVEQQTREYQALLESAARQQAMVDSQRRNSWPWVLGQQQILFKSPTQVLHPQQQLHPQQIPSQAPAPLQQSQQQQPLMNPSAWSAAPGYAMDARRASFTMYRG</sequence>
<feature type="compositionally biased region" description="Low complexity" evidence="1">
    <location>
        <begin position="199"/>
        <end position="226"/>
    </location>
</feature>
<organism evidence="2 3">
    <name type="scientific">Dissophora globulifera</name>
    <dbReference type="NCBI Taxonomy" id="979702"/>
    <lineage>
        <taxon>Eukaryota</taxon>
        <taxon>Fungi</taxon>
        <taxon>Fungi incertae sedis</taxon>
        <taxon>Mucoromycota</taxon>
        <taxon>Mortierellomycotina</taxon>
        <taxon>Mortierellomycetes</taxon>
        <taxon>Mortierellales</taxon>
        <taxon>Mortierellaceae</taxon>
        <taxon>Dissophora</taxon>
    </lineage>
</organism>
<reference evidence="2" key="1">
    <citation type="journal article" date="2020" name="Fungal Divers.">
        <title>Resolving the Mortierellaceae phylogeny through synthesis of multi-gene phylogenetics and phylogenomics.</title>
        <authorList>
            <person name="Vandepol N."/>
            <person name="Liber J."/>
            <person name="Desiro A."/>
            <person name="Na H."/>
            <person name="Kennedy M."/>
            <person name="Barry K."/>
            <person name="Grigoriev I.V."/>
            <person name="Miller A.N."/>
            <person name="O'Donnell K."/>
            <person name="Stajich J.E."/>
            <person name="Bonito G."/>
        </authorList>
    </citation>
    <scope>NUCLEOTIDE SEQUENCE</scope>
    <source>
        <strain evidence="2">REB-010B</strain>
    </source>
</reference>